<dbReference type="STRING" id="1330018.A0A167QP20"/>
<dbReference type="InterPro" id="IPR000757">
    <property type="entry name" value="Beta-glucanase-like"/>
</dbReference>
<evidence type="ECO:0000259" key="3">
    <source>
        <dbReference type="PROSITE" id="PS51762"/>
    </source>
</evidence>
<dbReference type="Gene3D" id="2.60.120.200">
    <property type="match status" value="1"/>
</dbReference>
<sequence length="497" mass="51488">MRLSPFLCFCALTPALALLQLHSYAPSALIANAWSGAAAAFRYASSSLSSSPAAAVPLRKRLVEPAYHQCVLQKKPDNAVGVENGTAPATWGIESSTTTTITRSVPTTADSTSLESSSSTSTSVSTSQTTTTSSTTTTSQDPPTSQAASSSDPPQTTSAAPPPPPPSSTSATTSAAPSPSSIWTVTESFSGQSFFNGFTFWDDTVDGGDPTHGIVDYVNYQTALQLGLVGINAQQHAILAVATTPNLASTASRPSVRISTTRTFTGGLLIADLVHMPTGCGTWPSFWTCGPNWPQAGEIDIIEGIHEASINTASIHTNPGCYMPANFGASGTLLSQPPMGLDCSSAETNDAGCGIMANGSNTYGAGFNSAGGGVYALQWDETGIYTFFFPRGTTPADITSGYPNPAGWGQPVGSWPASTCNPYQYFYNHVAIFDTTLCGDWAGPAWTSTPLGQSGTCAQITGYSTCDDYVLAQGAAFASAYWEIASVTLYQKAGQGA</sequence>
<dbReference type="PANTHER" id="PTHR10963:SF24">
    <property type="entry name" value="GLYCOSIDASE C21B10.07-RELATED"/>
    <property type="match status" value="1"/>
</dbReference>
<evidence type="ECO:0000256" key="2">
    <source>
        <dbReference type="SAM" id="SignalP"/>
    </source>
</evidence>
<feature type="domain" description="GH16" evidence="3">
    <location>
        <begin position="171"/>
        <end position="450"/>
    </location>
</feature>
<name>A0A167QP20_CALVF</name>
<dbReference type="InterPro" id="IPR050546">
    <property type="entry name" value="Glycosyl_Hydrlase_16"/>
</dbReference>
<evidence type="ECO:0000313" key="5">
    <source>
        <dbReference type="Proteomes" id="UP000076738"/>
    </source>
</evidence>
<keyword evidence="2" id="KW-0732">Signal</keyword>
<feature type="chain" id="PRO_5007891621" evidence="2">
    <location>
        <begin position="18"/>
        <end position="497"/>
    </location>
</feature>
<keyword evidence="4" id="KW-0378">Hydrolase</keyword>
<dbReference type="GO" id="GO:0004553">
    <property type="term" value="F:hydrolase activity, hydrolyzing O-glycosyl compounds"/>
    <property type="evidence" value="ECO:0007669"/>
    <property type="project" value="InterPro"/>
</dbReference>
<dbReference type="PROSITE" id="PS51762">
    <property type="entry name" value="GH16_2"/>
    <property type="match status" value="1"/>
</dbReference>
<accession>A0A167QP20</accession>
<protein>
    <submittedName>
        <fullName evidence="4">Glycoside hydrolase family 16 protein</fullName>
    </submittedName>
</protein>
<dbReference type="GO" id="GO:0009251">
    <property type="term" value="P:glucan catabolic process"/>
    <property type="evidence" value="ECO:0007669"/>
    <property type="project" value="TreeGrafter"/>
</dbReference>
<evidence type="ECO:0000256" key="1">
    <source>
        <dbReference type="SAM" id="MobiDB-lite"/>
    </source>
</evidence>
<dbReference type="OrthoDB" id="192832at2759"/>
<dbReference type="CDD" id="cd02181">
    <property type="entry name" value="GH16_fungal_Lam16A_glucanase"/>
    <property type="match status" value="1"/>
</dbReference>
<feature type="signal peptide" evidence="2">
    <location>
        <begin position="1"/>
        <end position="17"/>
    </location>
</feature>
<feature type="compositionally biased region" description="Low complexity" evidence="1">
    <location>
        <begin position="95"/>
        <end position="139"/>
    </location>
</feature>
<proteinExistence type="predicted"/>
<dbReference type="Pfam" id="PF26113">
    <property type="entry name" value="GH16_XgeA"/>
    <property type="match status" value="1"/>
</dbReference>
<feature type="region of interest" description="Disordered" evidence="1">
    <location>
        <begin position="82"/>
        <end position="180"/>
    </location>
</feature>
<dbReference type="EMBL" id="KV417270">
    <property type="protein sequence ID" value="KZP00110.1"/>
    <property type="molecule type" value="Genomic_DNA"/>
</dbReference>
<keyword evidence="5" id="KW-1185">Reference proteome</keyword>
<dbReference type="AlphaFoldDB" id="A0A167QP20"/>
<feature type="compositionally biased region" description="Low complexity" evidence="1">
    <location>
        <begin position="147"/>
        <end position="159"/>
    </location>
</feature>
<gene>
    <name evidence="4" type="ORF">CALVIDRAFT_525016</name>
</gene>
<organism evidence="4 5">
    <name type="scientific">Calocera viscosa (strain TUFC12733)</name>
    <dbReference type="NCBI Taxonomy" id="1330018"/>
    <lineage>
        <taxon>Eukaryota</taxon>
        <taxon>Fungi</taxon>
        <taxon>Dikarya</taxon>
        <taxon>Basidiomycota</taxon>
        <taxon>Agaricomycotina</taxon>
        <taxon>Dacrymycetes</taxon>
        <taxon>Dacrymycetales</taxon>
        <taxon>Dacrymycetaceae</taxon>
        <taxon>Calocera</taxon>
    </lineage>
</organism>
<dbReference type="Proteomes" id="UP000076738">
    <property type="component" value="Unassembled WGS sequence"/>
</dbReference>
<reference evidence="4 5" key="1">
    <citation type="journal article" date="2016" name="Mol. Biol. Evol.">
        <title>Comparative Genomics of Early-Diverging Mushroom-Forming Fungi Provides Insights into the Origins of Lignocellulose Decay Capabilities.</title>
        <authorList>
            <person name="Nagy L.G."/>
            <person name="Riley R."/>
            <person name="Tritt A."/>
            <person name="Adam C."/>
            <person name="Daum C."/>
            <person name="Floudas D."/>
            <person name="Sun H."/>
            <person name="Yadav J.S."/>
            <person name="Pangilinan J."/>
            <person name="Larsson K.H."/>
            <person name="Matsuura K."/>
            <person name="Barry K."/>
            <person name="Labutti K."/>
            <person name="Kuo R."/>
            <person name="Ohm R.A."/>
            <person name="Bhattacharya S.S."/>
            <person name="Shirouzu T."/>
            <person name="Yoshinaga Y."/>
            <person name="Martin F.M."/>
            <person name="Grigoriev I.V."/>
            <person name="Hibbett D.S."/>
        </authorList>
    </citation>
    <scope>NUCLEOTIDE SEQUENCE [LARGE SCALE GENOMIC DNA]</scope>
    <source>
        <strain evidence="4 5">TUFC12733</strain>
    </source>
</reference>
<feature type="compositionally biased region" description="Low complexity" evidence="1">
    <location>
        <begin position="168"/>
        <end position="180"/>
    </location>
</feature>
<dbReference type="InterPro" id="IPR013320">
    <property type="entry name" value="ConA-like_dom_sf"/>
</dbReference>
<dbReference type="SUPFAM" id="SSF49899">
    <property type="entry name" value="Concanavalin A-like lectins/glucanases"/>
    <property type="match status" value="1"/>
</dbReference>
<dbReference type="PANTHER" id="PTHR10963">
    <property type="entry name" value="GLYCOSYL HYDROLASE-RELATED"/>
    <property type="match status" value="1"/>
</dbReference>
<evidence type="ECO:0000313" key="4">
    <source>
        <dbReference type="EMBL" id="KZP00110.1"/>
    </source>
</evidence>